<keyword evidence="8" id="KW-0407">Ion channel</keyword>
<evidence type="ECO:0000256" key="9">
    <source>
        <dbReference type="SAM" id="Phobius"/>
    </source>
</evidence>
<name>A0A7S4QM57_9STRA</name>
<dbReference type="GO" id="GO:0034220">
    <property type="term" value="P:monoatomic ion transmembrane transport"/>
    <property type="evidence" value="ECO:0007669"/>
    <property type="project" value="UniProtKB-KW"/>
</dbReference>
<evidence type="ECO:0000256" key="2">
    <source>
        <dbReference type="ARBA" id="ARBA00007079"/>
    </source>
</evidence>
<feature type="transmembrane region" description="Helical" evidence="9">
    <location>
        <begin position="160"/>
        <end position="183"/>
    </location>
</feature>
<dbReference type="AlphaFoldDB" id="A0A7S4QM57"/>
<feature type="transmembrane region" description="Helical" evidence="9">
    <location>
        <begin position="602"/>
        <end position="622"/>
    </location>
</feature>
<dbReference type="PANTHER" id="PTHR31086">
    <property type="entry name" value="ALUMINUM-ACTIVATED MALATE TRANSPORTER 10"/>
    <property type="match status" value="1"/>
</dbReference>
<keyword evidence="7 9" id="KW-0472">Membrane</keyword>
<dbReference type="InterPro" id="IPR020966">
    <property type="entry name" value="ALMT"/>
</dbReference>
<sequence length="840" mass="93262">MLAKLRAFLTQDHVDVTIRITIGCMFGYTLGFARVPEIIPPSLSSTIGWFVPLLFTLLPTLPVAFPLSLNSTVTVFFALSVATGLLAVAAVCGSGAMTALYGVYALWISGLRFFPPYFTAYINLIIFAVLNVLVHLEAVQEPGGIDIVKNMWTTVGLKNSGALISNYMIVFGWINLFFLLVVLKPPIKTARAYISKLLLPSLLNDAAKRIRISLQREDNDDENHQAANVPDGGLQSLYPEEKQSQEAQIVERITRTAIALDKGNIAVNTAFELRLLRCAPPSCSYIILKDLCLAVRGISLRVLTASQISLSNGHYPSNYSEIAEALDDCAELLRKNEPVGEHERDHDDDTENLTNDGTNILRDPEDPFLLKPMIKHLKKVIVIWLDEIGPADRSTTKYCSEQSRKTMKLNALPWLIKIIGCFIPLFFVIPKALLKLETWTKLFDPFSNHGAKAVWVIKFAVGSTALFSMTVFWDAYKNWDLITNDTPASHFQAWVIISFHLTTTQSTEGTVKKGLLRLLATLSAGLSAFLCIAACNGNPYGTVAWLTLTTPIPIYLATERGFAARVGLSKDYGYLYQCFVFTQAIIVMYYRDEEGTTRNELVLNRIVANCIGITMAILMSLIPLNVWGGDPRIALNIVQIQKEALAKILHVLKECGADSLETNQSNEEYINLVAEAESSKEASSTPLFVEANDLLADSCKFSKFPLFRADPKLNAELGVLSIYDSAITTLADSAKRIISKDEAKDFFGPGMPLHNDLLTLLEAIEKDEYDISRDEENDTAKKYDLIGPPLVIEYVHFVVKKLFQHEDNLLNIKYGYGQLPQKNHTEVNSLLDSDLGTPLL</sequence>
<evidence type="ECO:0000256" key="7">
    <source>
        <dbReference type="ARBA" id="ARBA00023136"/>
    </source>
</evidence>
<keyword evidence="6" id="KW-0406">Ion transport</keyword>
<feature type="transmembrane region" description="Helical" evidence="9">
    <location>
        <begin position="574"/>
        <end position="590"/>
    </location>
</feature>
<feature type="transmembrane region" description="Helical" evidence="9">
    <location>
        <begin position="120"/>
        <end position="140"/>
    </location>
</feature>
<evidence type="ECO:0000256" key="6">
    <source>
        <dbReference type="ARBA" id="ARBA00023065"/>
    </source>
</evidence>
<comment type="similarity">
    <text evidence="2">Belongs to the aromatic acid exporter (TC 2.A.85) family.</text>
</comment>
<keyword evidence="4 9" id="KW-0812">Transmembrane</keyword>
<evidence type="ECO:0000313" key="10">
    <source>
        <dbReference type="EMBL" id="CAE4587829.1"/>
    </source>
</evidence>
<proteinExistence type="inferred from homology"/>
<organism evidence="10">
    <name type="scientific">Ditylum brightwellii</name>
    <dbReference type="NCBI Taxonomy" id="49249"/>
    <lineage>
        <taxon>Eukaryota</taxon>
        <taxon>Sar</taxon>
        <taxon>Stramenopiles</taxon>
        <taxon>Ochrophyta</taxon>
        <taxon>Bacillariophyta</taxon>
        <taxon>Mediophyceae</taxon>
        <taxon>Lithodesmiophycidae</taxon>
        <taxon>Lithodesmiales</taxon>
        <taxon>Lithodesmiaceae</taxon>
        <taxon>Ditylum</taxon>
    </lineage>
</organism>
<accession>A0A7S4QM57</accession>
<evidence type="ECO:0000256" key="3">
    <source>
        <dbReference type="ARBA" id="ARBA00022448"/>
    </source>
</evidence>
<dbReference type="EMBL" id="HBNS01005951">
    <property type="protein sequence ID" value="CAE4587829.1"/>
    <property type="molecule type" value="Transcribed_RNA"/>
</dbReference>
<feature type="transmembrane region" description="Helical" evidence="9">
    <location>
        <begin position="453"/>
        <end position="473"/>
    </location>
</feature>
<dbReference type="GO" id="GO:0015743">
    <property type="term" value="P:malate transport"/>
    <property type="evidence" value="ECO:0007669"/>
    <property type="project" value="InterPro"/>
</dbReference>
<evidence type="ECO:0000256" key="4">
    <source>
        <dbReference type="ARBA" id="ARBA00022692"/>
    </source>
</evidence>
<comment type="subcellular location">
    <subcellularLocation>
        <location evidence="1">Membrane</location>
        <topology evidence="1">Multi-pass membrane protein</topology>
    </subcellularLocation>
</comment>
<dbReference type="GO" id="GO:0016020">
    <property type="term" value="C:membrane"/>
    <property type="evidence" value="ECO:0007669"/>
    <property type="project" value="UniProtKB-SubCell"/>
</dbReference>
<evidence type="ECO:0000256" key="1">
    <source>
        <dbReference type="ARBA" id="ARBA00004141"/>
    </source>
</evidence>
<reference evidence="10" key="1">
    <citation type="submission" date="2021-01" db="EMBL/GenBank/DDBJ databases">
        <authorList>
            <person name="Corre E."/>
            <person name="Pelletier E."/>
            <person name="Niang G."/>
            <person name="Scheremetjew M."/>
            <person name="Finn R."/>
            <person name="Kale V."/>
            <person name="Holt S."/>
            <person name="Cochrane G."/>
            <person name="Meng A."/>
            <person name="Brown T."/>
            <person name="Cohen L."/>
        </authorList>
    </citation>
    <scope>NUCLEOTIDE SEQUENCE</scope>
    <source>
        <strain evidence="10">GSO104</strain>
    </source>
</reference>
<gene>
    <name evidence="10" type="ORF">DBRI00130_LOCUS4840</name>
</gene>
<dbReference type="Pfam" id="PF11744">
    <property type="entry name" value="ALMT"/>
    <property type="match status" value="1"/>
</dbReference>
<evidence type="ECO:0008006" key="11">
    <source>
        <dbReference type="Google" id="ProtNLM"/>
    </source>
</evidence>
<feature type="transmembrane region" description="Helical" evidence="9">
    <location>
        <begin position="75"/>
        <end position="108"/>
    </location>
</feature>
<protein>
    <recommendedName>
        <fullName evidence="11">DUF2421 domain-containing protein</fullName>
    </recommendedName>
</protein>
<feature type="transmembrane region" description="Helical" evidence="9">
    <location>
        <begin position="47"/>
        <end position="69"/>
    </location>
</feature>
<feature type="transmembrane region" description="Helical" evidence="9">
    <location>
        <begin position="16"/>
        <end position="35"/>
    </location>
</feature>
<feature type="transmembrane region" description="Helical" evidence="9">
    <location>
        <begin position="515"/>
        <end position="535"/>
    </location>
</feature>
<evidence type="ECO:0000256" key="5">
    <source>
        <dbReference type="ARBA" id="ARBA00022989"/>
    </source>
</evidence>
<keyword evidence="5 9" id="KW-1133">Transmembrane helix</keyword>
<feature type="transmembrane region" description="Helical" evidence="9">
    <location>
        <begin position="414"/>
        <end position="433"/>
    </location>
</feature>
<evidence type="ECO:0000256" key="8">
    <source>
        <dbReference type="ARBA" id="ARBA00023303"/>
    </source>
</evidence>
<keyword evidence="3" id="KW-0813">Transport</keyword>